<reference evidence="3" key="1">
    <citation type="submission" date="2017-02" db="UniProtKB">
        <authorList>
            <consortium name="WormBaseParasite"/>
        </authorList>
    </citation>
    <scope>IDENTIFICATION</scope>
</reference>
<proteinExistence type="predicted"/>
<dbReference type="Proteomes" id="UP000280834">
    <property type="component" value="Unassembled WGS sequence"/>
</dbReference>
<organism evidence="3">
    <name type="scientific">Brugia timori</name>
    <dbReference type="NCBI Taxonomy" id="42155"/>
    <lineage>
        <taxon>Eukaryota</taxon>
        <taxon>Metazoa</taxon>
        <taxon>Ecdysozoa</taxon>
        <taxon>Nematoda</taxon>
        <taxon>Chromadorea</taxon>
        <taxon>Rhabditida</taxon>
        <taxon>Spirurina</taxon>
        <taxon>Spiruromorpha</taxon>
        <taxon>Filarioidea</taxon>
        <taxon>Onchocercidae</taxon>
        <taxon>Brugia</taxon>
    </lineage>
</organism>
<sequence length="41" mass="4981">MMLTAEKILLFIKYHRYNVYLKRCSYSLQHLFTSILSKVDL</sequence>
<dbReference type="AlphaFoldDB" id="A0A0R3QPL1"/>
<evidence type="ECO:0000313" key="2">
    <source>
        <dbReference type="Proteomes" id="UP000280834"/>
    </source>
</evidence>
<gene>
    <name evidence="1" type="ORF">BTMF_LOCUS7697</name>
</gene>
<name>A0A0R3QPL1_9BILA</name>
<dbReference type="EMBL" id="UZAG01016055">
    <property type="protein sequence ID" value="VDO25508.1"/>
    <property type="molecule type" value="Genomic_DNA"/>
</dbReference>
<accession>A0A0R3QPL1</accession>
<dbReference type="WBParaSite" id="BTMF_0000964601-mRNA-1">
    <property type="protein sequence ID" value="BTMF_0000964601-mRNA-1"/>
    <property type="gene ID" value="BTMF_0000964601"/>
</dbReference>
<protein>
    <submittedName>
        <fullName evidence="1 3">Uncharacterized protein</fullName>
    </submittedName>
</protein>
<evidence type="ECO:0000313" key="3">
    <source>
        <dbReference type="WBParaSite" id="BTMF_0000964601-mRNA-1"/>
    </source>
</evidence>
<evidence type="ECO:0000313" key="1">
    <source>
        <dbReference type="EMBL" id="VDO25508.1"/>
    </source>
</evidence>
<keyword evidence="2" id="KW-1185">Reference proteome</keyword>
<reference evidence="1" key="2">
    <citation type="submission" date="2018-11" db="EMBL/GenBank/DDBJ databases">
        <authorList>
            <consortium name="Pathogen Informatics"/>
        </authorList>
    </citation>
    <scope>NUCLEOTIDE SEQUENCE [LARGE SCALE GENOMIC DNA]</scope>
</reference>